<comment type="caution">
    <text evidence="1">The sequence shown here is derived from an EMBL/GenBank/DDBJ whole genome shotgun (WGS) entry which is preliminary data.</text>
</comment>
<evidence type="ECO:0000313" key="1">
    <source>
        <dbReference type="EMBL" id="GFC85497.1"/>
    </source>
</evidence>
<dbReference type="AlphaFoldDB" id="A0A699RKC6"/>
<protein>
    <submittedName>
        <fullName evidence="1">Uncharacterized protein</fullName>
    </submittedName>
</protein>
<dbReference type="EMBL" id="BKCJ011100245">
    <property type="protein sequence ID" value="GFC85497.1"/>
    <property type="molecule type" value="Genomic_DNA"/>
</dbReference>
<name>A0A699RKC6_TANCI</name>
<accession>A0A699RKC6</accession>
<organism evidence="1">
    <name type="scientific">Tanacetum cinerariifolium</name>
    <name type="common">Dalmatian daisy</name>
    <name type="synonym">Chrysanthemum cinerariifolium</name>
    <dbReference type="NCBI Taxonomy" id="118510"/>
    <lineage>
        <taxon>Eukaryota</taxon>
        <taxon>Viridiplantae</taxon>
        <taxon>Streptophyta</taxon>
        <taxon>Embryophyta</taxon>
        <taxon>Tracheophyta</taxon>
        <taxon>Spermatophyta</taxon>
        <taxon>Magnoliopsida</taxon>
        <taxon>eudicotyledons</taxon>
        <taxon>Gunneridae</taxon>
        <taxon>Pentapetalae</taxon>
        <taxon>asterids</taxon>
        <taxon>campanulids</taxon>
        <taxon>Asterales</taxon>
        <taxon>Asteraceae</taxon>
        <taxon>Asteroideae</taxon>
        <taxon>Anthemideae</taxon>
        <taxon>Anthemidinae</taxon>
        <taxon>Tanacetum</taxon>
    </lineage>
</organism>
<proteinExistence type="predicted"/>
<sequence>MKEGFQEGFVHSMDEEVAEDTSDSAKFMTSNEVRNVMEDNDIPMQGKGVGLQWGGILMLLVPNCCLTPVRENNVKDMRDLWKNLREHNSIAGCFPWVLLGDFNVILYYNENSNGINA</sequence>
<reference evidence="1" key="1">
    <citation type="journal article" date="2019" name="Sci. Rep.">
        <title>Draft genome of Tanacetum cinerariifolium, the natural source of mosquito coil.</title>
        <authorList>
            <person name="Yamashiro T."/>
            <person name="Shiraishi A."/>
            <person name="Satake H."/>
            <person name="Nakayama K."/>
        </authorList>
    </citation>
    <scope>NUCLEOTIDE SEQUENCE</scope>
</reference>
<gene>
    <name evidence="1" type="ORF">Tci_857467</name>
</gene>